<reference evidence="2" key="1">
    <citation type="submission" date="2021-02" db="EMBL/GenBank/DDBJ databases">
        <authorList>
            <person name="Nowell W R."/>
        </authorList>
    </citation>
    <scope>NUCLEOTIDE SEQUENCE</scope>
</reference>
<dbReference type="AlphaFoldDB" id="A0A818G4J4"/>
<name>A0A818G4J4_9BILA</name>
<dbReference type="OrthoDB" id="415825at2759"/>
<dbReference type="EMBL" id="CAJNON010000754">
    <property type="protein sequence ID" value="CAF1370540.1"/>
    <property type="molecule type" value="Genomic_DNA"/>
</dbReference>
<proteinExistence type="predicted"/>
<dbReference type="Proteomes" id="UP000663891">
    <property type="component" value="Unassembled WGS sequence"/>
</dbReference>
<organism evidence="2 3">
    <name type="scientific">Adineta steineri</name>
    <dbReference type="NCBI Taxonomy" id="433720"/>
    <lineage>
        <taxon>Eukaryota</taxon>
        <taxon>Metazoa</taxon>
        <taxon>Spiralia</taxon>
        <taxon>Gnathifera</taxon>
        <taxon>Rotifera</taxon>
        <taxon>Eurotatoria</taxon>
        <taxon>Bdelloidea</taxon>
        <taxon>Adinetida</taxon>
        <taxon>Adinetidae</taxon>
        <taxon>Adineta</taxon>
    </lineage>
</organism>
<evidence type="ECO:0000313" key="1">
    <source>
        <dbReference type="EMBL" id="CAF1370540.1"/>
    </source>
</evidence>
<protein>
    <submittedName>
        <fullName evidence="2">Uncharacterized protein</fullName>
    </submittedName>
</protein>
<accession>A0A818G4J4</accession>
<evidence type="ECO:0000313" key="3">
    <source>
        <dbReference type="Proteomes" id="UP000663881"/>
    </source>
</evidence>
<comment type="caution">
    <text evidence="2">The sequence shown here is derived from an EMBL/GenBank/DDBJ whole genome shotgun (WGS) entry which is preliminary data.</text>
</comment>
<gene>
    <name evidence="2" type="ORF">OKA104_LOCUS610</name>
    <name evidence="1" type="ORF">VCS650_LOCUS34834</name>
</gene>
<evidence type="ECO:0000313" key="2">
    <source>
        <dbReference type="EMBL" id="CAF3486037.1"/>
    </source>
</evidence>
<dbReference type="Proteomes" id="UP000663881">
    <property type="component" value="Unassembled WGS sequence"/>
</dbReference>
<dbReference type="EMBL" id="CAJOAY010000013">
    <property type="protein sequence ID" value="CAF3486037.1"/>
    <property type="molecule type" value="Genomic_DNA"/>
</dbReference>
<sequence length="110" mass="12710">MLWLCPVLSLGIDESLFSVVQSNTRFVMNIGLYGIAKDLPQSNLDLQRLVTKVGGKCGLYSHIYLDREEFWSCYNYNEYIRLREISGGYVFMDLWDKVAGIVFSKISIKR</sequence>